<evidence type="ECO:0000313" key="2">
    <source>
        <dbReference type="Proteomes" id="UP000052013"/>
    </source>
</evidence>
<protein>
    <submittedName>
        <fullName evidence="1">Uncharacterized protein</fullName>
    </submittedName>
</protein>
<dbReference type="STRING" id="1423739.FC85_GL001055"/>
<evidence type="ECO:0000313" key="1">
    <source>
        <dbReference type="EMBL" id="KRL64545.1"/>
    </source>
</evidence>
<organism evidence="1 2">
    <name type="scientific">Lentilactobacillus diolivorans DSM 14421</name>
    <dbReference type="NCBI Taxonomy" id="1423739"/>
    <lineage>
        <taxon>Bacteria</taxon>
        <taxon>Bacillati</taxon>
        <taxon>Bacillota</taxon>
        <taxon>Bacilli</taxon>
        <taxon>Lactobacillales</taxon>
        <taxon>Lactobacillaceae</taxon>
        <taxon>Lentilactobacillus</taxon>
    </lineage>
</organism>
<accession>A0A0R1S6M2</accession>
<gene>
    <name evidence="1" type="ORF">FC85_GL001055</name>
</gene>
<reference evidence="1 2" key="1">
    <citation type="journal article" date="2015" name="Genome Announc.">
        <title>Expanding the biotechnology potential of lactobacilli through comparative genomics of 213 strains and associated genera.</title>
        <authorList>
            <person name="Sun Z."/>
            <person name="Harris H.M."/>
            <person name="McCann A."/>
            <person name="Guo C."/>
            <person name="Argimon S."/>
            <person name="Zhang W."/>
            <person name="Yang X."/>
            <person name="Jeffery I.B."/>
            <person name="Cooney J.C."/>
            <person name="Kagawa T.F."/>
            <person name="Liu W."/>
            <person name="Song Y."/>
            <person name="Salvetti E."/>
            <person name="Wrobel A."/>
            <person name="Rasinkangas P."/>
            <person name="Parkhill J."/>
            <person name="Rea M.C."/>
            <person name="O'Sullivan O."/>
            <person name="Ritari J."/>
            <person name="Douillard F.P."/>
            <person name="Paul Ross R."/>
            <person name="Yang R."/>
            <person name="Briner A.E."/>
            <person name="Felis G.E."/>
            <person name="de Vos W.M."/>
            <person name="Barrangou R."/>
            <person name="Klaenhammer T.R."/>
            <person name="Caufield P.W."/>
            <person name="Cui Y."/>
            <person name="Zhang H."/>
            <person name="O'Toole P.W."/>
        </authorList>
    </citation>
    <scope>NUCLEOTIDE SEQUENCE [LARGE SCALE GENOMIC DNA]</scope>
    <source>
        <strain evidence="1 2">DSM 14421</strain>
    </source>
</reference>
<name>A0A0R1S6M2_9LACO</name>
<dbReference type="PATRIC" id="fig|1423739.3.peg.1106"/>
<comment type="caution">
    <text evidence="1">The sequence shown here is derived from an EMBL/GenBank/DDBJ whole genome shotgun (WGS) entry which is preliminary data.</text>
</comment>
<sequence length="50" mass="5603">MLMGRVTGLVTLQKVLDDEIKMFESPMKMSPEHIQGTLLLNRKDALSSQA</sequence>
<dbReference type="Proteomes" id="UP000052013">
    <property type="component" value="Unassembled WGS sequence"/>
</dbReference>
<dbReference type="AlphaFoldDB" id="A0A0R1S6M2"/>
<dbReference type="EMBL" id="AZEY01000090">
    <property type="protein sequence ID" value="KRL64545.1"/>
    <property type="molecule type" value="Genomic_DNA"/>
</dbReference>
<proteinExistence type="predicted"/>